<gene>
    <name evidence="1" type="ORF">JFY71_07710</name>
</gene>
<dbReference type="Proteomes" id="UP000595814">
    <property type="component" value="Chromosome"/>
</dbReference>
<organism evidence="1 2">
    <name type="scientific">Miniphocaeibacter halophilus</name>
    <dbReference type="NCBI Taxonomy" id="2931922"/>
    <lineage>
        <taxon>Bacteria</taxon>
        <taxon>Bacillati</taxon>
        <taxon>Bacillota</taxon>
        <taxon>Tissierellia</taxon>
        <taxon>Tissierellales</taxon>
        <taxon>Peptoniphilaceae</taxon>
        <taxon>Miniphocaeibacter</taxon>
    </lineage>
</organism>
<protein>
    <submittedName>
        <fullName evidence="1">Homoserine dehydrogenase</fullName>
        <ecNumber evidence="1">1.1.1.3</ecNumber>
    </submittedName>
</protein>
<sequence>MKNIAILGFGTVGQGVYEILLERREKIKEIINQDFYIKTILVNDINKERDIVDGITLTNDFNIILNDPEIDIVVELTGALEKGFEYISKSLKAGKNVVTANKSVVSAYFKELHSTALENKVKFLYEASVGGGIPIIKPLREEIMLNDIESLQGILNGTCNYILSRMFKEKLSYKDILKDAQELGYAEADPTDDVEGLDTMRKLRILSSIAFGVDIREENIDTFGISTIELCDVEYLEKNNSTIKLLATSTFDKNKGYTAFVEPTIVTNEDYFSTVSMAFNSISFEGSNVGPLKFYGAGAGKLPTGDAVCRDIIDIFLDNTSIEDFHLKESTSLNHEIKGSYYLRTDINEDLISDLKNTNNLEKNETVDNNSILILKNISKFNIIDLLKKYNIDEKEYFLAKIGY</sequence>
<keyword evidence="2" id="KW-1185">Reference proteome</keyword>
<accession>A0AC61MNZ8</accession>
<name>A0AC61MNZ8_9FIRM</name>
<evidence type="ECO:0000313" key="2">
    <source>
        <dbReference type="Proteomes" id="UP000595814"/>
    </source>
</evidence>
<dbReference type="EMBL" id="CP066744">
    <property type="protein sequence ID" value="QQK07206.1"/>
    <property type="molecule type" value="Genomic_DNA"/>
</dbReference>
<keyword evidence="1" id="KW-0560">Oxidoreductase</keyword>
<reference evidence="1 2" key="1">
    <citation type="journal article" date="2022" name="Int. J. Syst. Evol. Microbiol.">
        <title>Miniphocaeibacter halophilus sp. nov., an ammonium-tolerant acetate-producing bacterium isolated from a biogas system.</title>
        <authorList>
            <person name="Schnurer A."/>
            <person name="Singh A."/>
            <person name="Bi S."/>
            <person name="Qiao W."/>
            <person name="Westerholm M."/>
        </authorList>
    </citation>
    <scope>NUCLEOTIDE SEQUENCE [LARGE SCALE GENOMIC DNA]</scope>
    <source>
        <strain evidence="1 2">AMB_01</strain>
    </source>
</reference>
<dbReference type="EC" id="1.1.1.3" evidence="1"/>
<evidence type="ECO:0000313" key="1">
    <source>
        <dbReference type="EMBL" id="QQK07206.1"/>
    </source>
</evidence>
<proteinExistence type="predicted"/>